<dbReference type="InterPro" id="IPR050525">
    <property type="entry name" value="ECM_Assembly_Org"/>
</dbReference>
<evidence type="ECO:0000256" key="2">
    <source>
        <dbReference type="ARBA" id="ARBA00022525"/>
    </source>
</evidence>
<comment type="subcellular location">
    <subcellularLocation>
        <location evidence="1">Secreted</location>
        <location evidence="1">Extracellular space</location>
        <location evidence="1">Extracellular matrix</location>
    </subcellularLocation>
</comment>
<dbReference type="PANTHER" id="PTHR24020:SF86">
    <property type="entry name" value="COLLAGEN, TYPE VI, ALPHA 4"/>
    <property type="match status" value="1"/>
</dbReference>
<dbReference type="InterPro" id="IPR020901">
    <property type="entry name" value="Prtase_inh_Kunz-CS"/>
</dbReference>
<accession>A0A8C1NSZ1</accession>
<evidence type="ECO:0000313" key="15">
    <source>
        <dbReference type="Proteomes" id="UP000694427"/>
    </source>
</evidence>
<evidence type="ECO:0000256" key="4">
    <source>
        <dbReference type="ARBA" id="ARBA00022729"/>
    </source>
</evidence>
<evidence type="ECO:0000256" key="9">
    <source>
        <dbReference type="ARBA" id="ARBA00023180"/>
    </source>
</evidence>
<evidence type="ECO:0000256" key="5">
    <source>
        <dbReference type="ARBA" id="ARBA00022737"/>
    </source>
</evidence>
<keyword evidence="5" id="KW-0677">Repeat</keyword>
<feature type="compositionally biased region" description="Acidic residues" evidence="10">
    <location>
        <begin position="819"/>
        <end position="831"/>
    </location>
</feature>
<dbReference type="InterPro" id="IPR036880">
    <property type="entry name" value="Kunitz_BPTI_sf"/>
</dbReference>
<evidence type="ECO:0000256" key="1">
    <source>
        <dbReference type="ARBA" id="ARBA00004498"/>
    </source>
</evidence>
<dbReference type="InterPro" id="IPR008160">
    <property type="entry name" value="Collagen"/>
</dbReference>
<dbReference type="Pfam" id="PF00092">
    <property type="entry name" value="VWA"/>
    <property type="match status" value="5"/>
</dbReference>
<dbReference type="PROSITE" id="PS50279">
    <property type="entry name" value="BPTI_KUNITZ_2"/>
    <property type="match status" value="2"/>
</dbReference>
<dbReference type="Proteomes" id="UP000694427">
    <property type="component" value="Unplaced"/>
</dbReference>
<evidence type="ECO:0000313" key="14">
    <source>
        <dbReference type="Ensembl" id="ENSCCRP00010093614.1"/>
    </source>
</evidence>
<feature type="compositionally biased region" description="Gly residues" evidence="10">
    <location>
        <begin position="973"/>
        <end position="982"/>
    </location>
</feature>
<feature type="chain" id="PRO_5034074161" evidence="11">
    <location>
        <begin position="28"/>
        <end position="1658"/>
    </location>
</feature>
<dbReference type="InterPro" id="IPR002035">
    <property type="entry name" value="VWF_A"/>
</dbReference>
<sequence>MNFLFLGCEGLFADIVFLLDGSESVHAEDFEKMKDIMKLVIDKFAIGQDKEHVAVVQYGTDTKEEFSLNTFDDKAVLLQEIRNIKQMNGKTNTGKALTAVSQSFAITKGGRTSALKFLIVLTDGESWDDVAEPAKVLRDNFININAIGMKHANKSQILAIAGSHDGVFFEDSVASPKELSNDVLLKICNTECKTPELIDIIFLMDASGSPNKDGFQEMTNLIKYTVSKSLVGEKRVRFGAVTYSNNPRSEFTLKQYYSQTDILRVISNLKASGGSRNTARALNYTLSYFGETHGGRRAKNVPQVLFLITDGRVNDLSDLATWPESLANSEVNFFAIGTEDADAEELKKMVGSKGKVHYAKTYQDLHGLQKRVTQELCNLTKPICEMEVSDLVFLIDGSESIDEPSWNTLKKTMIEIVKELDIAQDKWRVGVAQFSDILLHQFYLNTYTSFAEVEEAINKIRQRKQGTSTWDALRNIRYYFTRENGSRIDERVAQNLLLITDGKANDEKDLNALAYLRNKSISITAIGIGDEIKKSELREIAGSAERVLIETFEGLELKTTIRKIVTHCFVRTDCDIDIAFGFDVSRRTSTQTLFRPQVEPLVSAAIHRISMMGDLCCVIKDKITTRFGYRLVSGRDGSVLDDFGFDKYSEDVVKKLMLSRPTAPLAFNKFLLDSFREMLASSKAKAKVLIIFTDGLDDNIQHLMASSERLKQSGVSALLIVSLEGTVDFHELEFGRGFGYLQPLTINMLNLGNALMTQIETVALRECCDVPCSCTGVPGPRGPPGSSGEKVKGERGPPGLNGTQGHNGCPGNRGIKGEDGEDGLDGVDGEQGDAGLNGLPGPKGDPGSAGVKGFRGSPGPKGHSGVRGDPGAPGIDNTIPGPKGERGDTGLPVRDFFLHSIWKMLTQSGAPGRKGRPGLPGDSSNEKGEAGQPGLPGYPGQVGPPGPKGFQGDSGPPGVPGIQGPFGPPGTKGSKGGRGPRGSRGPPGDPGPKGSLGPEGFKGPLVSCCICSFALFINNFLLIVNFIYVFIFSYFFSKMLSGNGTWCPAHPTDLVIALDMSTDVTPPVFQRMRSAALSLLEDISIAETNCPRGARVSVISYNSESRSLIRFTDHLKKKSLLGAVRTLALERTTKTRDIGQAMSFVARNIFKRFRSGRLMRKVAVFFTNGPSRDESSLATAMLEFKAADIGLGVIAFNTANDVSRAMQVDDTGSYIIVDGRGVNRIKQCIICFDRCSPDPVCGVNLRPPPLQMDLDLSVLMDGSDNLNTQQYVNTKELLVSLLDRIGVSSEPSRADGKTRLSVYQQSSVYGSSYINEEFSFTKFKDRNIMKRHITNTVRQVGGTSHPEFALEWLITNVILKAERPRSKRMVMAVFGEDSKHSKAQLDYLSRLCKCRNVVMFILMAGQKFDWTQMKELTSSPLEQHLVFLDDRDYGTRFTYAFLHMLHSKKYSWFCFHKASAIELDILPTEPPTEEPTEEPFTTEEPSEQYEDVYDEQNTEPITEPSQLDDTEQFIEEHKKDKTEPSKTKARCFLEKDSGRVCGSYMSRWYYSQQTKKCMRFWYGGCGGNENRFLTEDECFRECVSTESENPPKDDSNTCQLIVDPGTCSNFSVKWYFNIRSDECFQFWYGGCDGNSNRFNTQEECEISCLRAKKISPNI</sequence>
<keyword evidence="15" id="KW-1185">Reference proteome</keyword>
<dbReference type="Ensembl" id="ENSCCRT00010103843.1">
    <property type="protein sequence ID" value="ENSCCRP00010093614.1"/>
    <property type="gene ID" value="ENSCCRG00010040963.1"/>
</dbReference>
<dbReference type="PROSITE" id="PS50234">
    <property type="entry name" value="VWFA"/>
    <property type="match status" value="5"/>
</dbReference>
<feature type="region of interest" description="Disordered" evidence="10">
    <location>
        <begin position="1467"/>
        <end position="1486"/>
    </location>
</feature>
<feature type="domain" description="VWFA" evidence="12">
    <location>
        <begin position="199"/>
        <end position="376"/>
    </location>
</feature>
<keyword evidence="6" id="KW-0130">Cell adhesion</keyword>
<dbReference type="SMART" id="SM00327">
    <property type="entry name" value="VWA"/>
    <property type="match status" value="6"/>
</dbReference>
<feature type="region of interest" description="Disordered" evidence="10">
    <location>
        <begin position="775"/>
        <end position="891"/>
    </location>
</feature>
<dbReference type="SUPFAM" id="SSF53300">
    <property type="entry name" value="vWA-like"/>
    <property type="match status" value="6"/>
</dbReference>
<dbReference type="FunFam" id="4.10.410.10:FF:000020">
    <property type="entry name" value="Collagen, type VI, alpha 3"/>
    <property type="match status" value="2"/>
</dbReference>
<dbReference type="InterPro" id="IPR002223">
    <property type="entry name" value="Kunitz_BPTI"/>
</dbReference>
<evidence type="ECO:0000259" key="13">
    <source>
        <dbReference type="PROSITE" id="PS50279"/>
    </source>
</evidence>
<evidence type="ECO:0000256" key="10">
    <source>
        <dbReference type="SAM" id="MobiDB-lite"/>
    </source>
</evidence>
<organism evidence="14 15">
    <name type="scientific">Cyprinus carpio</name>
    <name type="common">Common carp</name>
    <dbReference type="NCBI Taxonomy" id="7962"/>
    <lineage>
        <taxon>Eukaryota</taxon>
        <taxon>Metazoa</taxon>
        <taxon>Chordata</taxon>
        <taxon>Craniata</taxon>
        <taxon>Vertebrata</taxon>
        <taxon>Euteleostomi</taxon>
        <taxon>Actinopterygii</taxon>
        <taxon>Neopterygii</taxon>
        <taxon>Teleostei</taxon>
        <taxon>Ostariophysi</taxon>
        <taxon>Cypriniformes</taxon>
        <taxon>Cyprinidae</taxon>
        <taxon>Cyprininae</taxon>
        <taxon>Cyprinus</taxon>
    </lineage>
</organism>
<evidence type="ECO:0000256" key="6">
    <source>
        <dbReference type="ARBA" id="ARBA00022889"/>
    </source>
</evidence>
<keyword evidence="9" id="KW-0325">Glycoprotein</keyword>
<evidence type="ECO:0000256" key="8">
    <source>
        <dbReference type="ARBA" id="ARBA00023157"/>
    </source>
</evidence>
<evidence type="ECO:0000256" key="7">
    <source>
        <dbReference type="ARBA" id="ARBA00023119"/>
    </source>
</evidence>
<dbReference type="GO" id="GO:0005581">
    <property type="term" value="C:collagen trimer"/>
    <property type="evidence" value="ECO:0007669"/>
    <property type="project" value="UniProtKB-KW"/>
</dbReference>
<dbReference type="PRINTS" id="PR00453">
    <property type="entry name" value="VWFADOMAIN"/>
</dbReference>
<dbReference type="InterPro" id="IPR036465">
    <property type="entry name" value="vWFA_dom_sf"/>
</dbReference>
<dbReference type="Pfam" id="PF00014">
    <property type="entry name" value="Kunitz_BPTI"/>
    <property type="match status" value="2"/>
</dbReference>
<dbReference type="GO" id="GO:0007155">
    <property type="term" value="P:cell adhesion"/>
    <property type="evidence" value="ECO:0007669"/>
    <property type="project" value="UniProtKB-KW"/>
</dbReference>
<dbReference type="Gene3D" id="3.40.50.410">
    <property type="entry name" value="von Willebrand factor, type A domain"/>
    <property type="match status" value="5"/>
</dbReference>
<feature type="domain" description="BPTI/Kunitz inhibitor" evidence="13">
    <location>
        <begin position="1598"/>
        <end position="1648"/>
    </location>
</feature>
<reference evidence="14" key="2">
    <citation type="submission" date="2025-09" db="UniProtKB">
        <authorList>
            <consortium name="Ensembl"/>
        </authorList>
    </citation>
    <scope>IDENTIFICATION</scope>
</reference>
<dbReference type="SMART" id="SM00131">
    <property type="entry name" value="KU"/>
    <property type="match status" value="2"/>
</dbReference>
<keyword evidence="8" id="KW-1015">Disulfide bond</keyword>
<feature type="domain" description="VWFA" evidence="12">
    <location>
        <begin position="14"/>
        <end position="187"/>
    </location>
</feature>
<dbReference type="PRINTS" id="PR00759">
    <property type="entry name" value="BASICPTASE"/>
</dbReference>
<protein>
    <submittedName>
        <fullName evidence="14">Si:ch211-62a1.3</fullName>
    </submittedName>
</protein>
<dbReference type="PROSITE" id="PS00280">
    <property type="entry name" value="BPTI_KUNITZ_1"/>
    <property type="match status" value="2"/>
</dbReference>
<feature type="compositionally biased region" description="Low complexity" evidence="10">
    <location>
        <begin position="932"/>
        <end position="941"/>
    </location>
</feature>
<dbReference type="FunFam" id="3.40.50.410:FF:000004">
    <property type="entry name" value="collagen alpha-6(VI) chain"/>
    <property type="match status" value="1"/>
</dbReference>
<dbReference type="Gene3D" id="4.10.410.10">
    <property type="entry name" value="Pancreatic trypsin inhibitor Kunitz domain"/>
    <property type="match status" value="2"/>
</dbReference>
<reference evidence="14" key="1">
    <citation type="submission" date="2025-08" db="UniProtKB">
        <authorList>
            <consortium name="Ensembl"/>
        </authorList>
    </citation>
    <scope>IDENTIFICATION</scope>
</reference>
<keyword evidence="3" id="KW-0272">Extracellular matrix</keyword>
<feature type="domain" description="VWFA" evidence="12">
    <location>
        <begin position="1255"/>
        <end position="1445"/>
    </location>
</feature>
<feature type="domain" description="VWFA" evidence="12">
    <location>
        <begin position="1053"/>
        <end position="1208"/>
    </location>
</feature>
<dbReference type="CDD" id="cd01450">
    <property type="entry name" value="vWFA_subfamily_ECM"/>
    <property type="match status" value="3"/>
</dbReference>
<keyword evidence="4 11" id="KW-0732">Signal</keyword>
<dbReference type="GO" id="GO:0004867">
    <property type="term" value="F:serine-type endopeptidase inhibitor activity"/>
    <property type="evidence" value="ECO:0007669"/>
    <property type="project" value="InterPro"/>
</dbReference>
<proteinExistence type="predicted"/>
<dbReference type="Pfam" id="PF01391">
    <property type="entry name" value="Collagen"/>
    <property type="match status" value="2"/>
</dbReference>
<feature type="region of interest" description="Disordered" evidence="10">
    <location>
        <begin position="907"/>
        <end position="997"/>
    </location>
</feature>
<dbReference type="SUPFAM" id="SSF57362">
    <property type="entry name" value="BPTI-like"/>
    <property type="match status" value="2"/>
</dbReference>
<dbReference type="CDD" id="cd22635">
    <property type="entry name" value="Kunitz_papilin"/>
    <property type="match status" value="1"/>
</dbReference>
<name>A0A8C1NSZ1_CYPCA</name>
<dbReference type="CDD" id="cd22630">
    <property type="entry name" value="Kunitz_collagen_alpha6_VI"/>
    <property type="match status" value="1"/>
</dbReference>
<evidence type="ECO:0000256" key="11">
    <source>
        <dbReference type="SAM" id="SignalP"/>
    </source>
</evidence>
<keyword evidence="2" id="KW-0964">Secreted</keyword>
<feature type="signal peptide" evidence="11">
    <location>
        <begin position="1"/>
        <end position="27"/>
    </location>
</feature>
<dbReference type="FunFam" id="3.40.50.410:FF:000003">
    <property type="entry name" value="Collagen type VI alpha 3 chain"/>
    <property type="match status" value="1"/>
</dbReference>
<feature type="compositionally biased region" description="Acidic residues" evidence="10">
    <location>
        <begin position="1471"/>
        <end position="1486"/>
    </location>
</feature>
<feature type="domain" description="VWFA" evidence="12">
    <location>
        <begin position="390"/>
        <end position="564"/>
    </location>
</feature>
<evidence type="ECO:0000259" key="12">
    <source>
        <dbReference type="PROSITE" id="PS50234"/>
    </source>
</evidence>
<evidence type="ECO:0000256" key="3">
    <source>
        <dbReference type="ARBA" id="ARBA00022530"/>
    </source>
</evidence>
<dbReference type="PANTHER" id="PTHR24020">
    <property type="entry name" value="COLLAGEN ALPHA"/>
    <property type="match status" value="1"/>
</dbReference>
<keyword evidence="7" id="KW-0176">Collagen</keyword>
<feature type="domain" description="BPTI/Kunitz inhibitor" evidence="13">
    <location>
        <begin position="1531"/>
        <end position="1582"/>
    </location>
</feature>